<sequence>MNQRKPTDKGTDDLPGATDVSAGTGQPSEGAAHGASGKPAADQRAAGTSGGVAGATEPPSAARVSQDTSVQAGGIADAAATVSSGKVPTGTAPQAGSAPDAAETVSPADTSTGAAPQAGGAAGAAETVSSGRVPTGTAPQAGSAPDAAETGATAQAGAAPDTGEKVSSAPTSTGAAPQAGGAAGAAETFSSERIPAAGTSSTPGGSQSPTTADTVAQAHSAAGNEGTETVSSAQSEKKAGDAARAAGDAEPESTGRHAAETGSEQETPIAESVRRATERAEQVEAEAATAAERGAAGIPGPVAHTGRTLLETLRDKPVLAAIPASVLAFIFWRAFRRG</sequence>
<evidence type="ECO:0000313" key="4">
    <source>
        <dbReference type="Proteomes" id="UP001611450"/>
    </source>
</evidence>
<dbReference type="RefSeq" id="WP_396947351.1">
    <property type="nucleotide sequence ID" value="NZ_JBIRXV010000003.1"/>
</dbReference>
<feature type="compositionally biased region" description="Polar residues" evidence="1">
    <location>
        <begin position="81"/>
        <end position="94"/>
    </location>
</feature>
<feature type="compositionally biased region" description="Low complexity" evidence="1">
    <location>
        <begin position="144"/>
        <end position="186"/>
    </location>
</feature>
<name>A0ABW7WGJ2_9NOCA</name>
<proteinExistence type="predicted"/>
<dbReference type="Proteomes" id="UP001611450">
    <property type="component" value="Unassembled WGS sequence"/>
</dbReference>
<keyword evidence="4" id="KW-1185">Reference proteome</keyword>
<feature type="region of interest" description="Disordered" evidence="1">
    <location>
        <begin position="1"/>
        <end position="303"/>
    </location>
</feature>
<organism evidence="3 4">
    <name type="scientific">Nocardia beijingensis</name>
    <dbReference type="NCBI Taxonomy" id="95162"/>
    <lineage>
        <taxon>Bacteria</taxon>
        <taxon>Bacillati</taxon>
        <taxon>Actinomycetota</taxon>
        <taxon>Actinomycetes</taxon>
        <taxon>Mycobacteriales</taxon>
        <taxon>Nocardiaceae</taxon>
        <taxon>Nocardia</taxon>
    </lineage>
</organism>
<feature type="transmembrane region" description="Helical" evidence="2">
    <location>
        <begin position="317"/>
        <end position="335"/>
    </location>
</feature>
<keyword evidence="2" id="KW-0472">Membrane</keyword>
<comment type="caution">
    <text evidence="3">The sequence shown here is derived from an EMBL/GenBank/DDBJ whole genome shotgun (WGS) entry which is preliminary data.</text>
</comment>
<feature type="compositionally biased region" description="Polar residues" evidence="1">
    <location>
        <begin position="127"/>
        <end position="140"/>
    </location>
</feature>
<reference evidence="3 4" key="1">
    <citation type="submission" date="2024-10" db="EMBL/GenBank/DDBJ databases">
        <title>The Natural Products Discovery Center: Release of the First 8490 Sequenced Strains for Exploring Actinobacteria Biosynthetic Diversity.</title>
        <authorList>
            <person name="Kalkreuter E."/>
            <person name="Kautsar S.A."/>
            <person name="Yang D."/>
            <person name="Bader C.D."/>
            <person name="Teijaro C.N."/>
            <person name="Fluegel L."/>
            <person name="Davis C.M."/>
            <person name="Simpson J.R."/>
            <person name="Lauterbach L."/>
            <person name="Steele A.D."/>
            <person name="Gui C."/>
            <person name="Meng S."/>
            <person name="Li G."/>
            <person name="Viehrig K."/>
            <person name="Ye F."/>
            <person name="Su P."/>
            <person name="Kiefer A.F."/>
            <person name="Nichols A."/>
            <person name="Cepeda A.J."/>
            <person name="Yan W."/>
            <person name="Fan B."/>
            <person name="Jiang Y."/>
            <person name="Adhikari A."/>
            <person name="Zheng C.-J."/>
            <person name="Schuster L."/>
            <person name="Cowan T.M."/>
            <person name="Smanski M.J."/>
            <person name="Chevrette M.G."/>
            <person name="De Carvalho L.P.S."/>
            <person name="Shen B."/>
        </authorList>
    </citation>
    <scope>NUCLEOTIDE SEQUENCE [LARGE SCALE GENOMIC DNA]</scope>
    <source>
        <strain evidence="3 4">NPDC019626</strain>
    </source>
</reference>
<protein>
    <submittedName>
        <fullName evidence="3">Uncharacterized protein</fullName>
    </submittedName>
</protein>
<evidence type="ECO:0000313" key="3">
    <source>
        <dbReference type="EMBL" id="MFI2322093.1"/>
    </source>
</evidence>
<keyword evidence="2" id="KW-0812">Transmembrane</keyword>
<accession>A0ABW7WGJ2</accession>
<feature type="compositionally biased region" description="Basic and acidic residues" evidence="1">
    <location>
        <begin position="1"/>
        <end position="12"/>
    </location>
</feature>
<feature type="compositionally biased region" description="Low complexity" evidence="1">
    <location>
        <begin position="113"/>
        <end position="125"/>
    </location>
</feature>
<dbReference type="EMBL" id="JBIRXV010000003">
    <property type="protein sequence ID" value="MFI2322093.1"/>
    <property type="molecule type" value="Genomic_DNA"/>
</dbReference>
<feature type="compositionally biased region" description="Low complexity" evidence="1">
    <location>
        <begin position="195"/>
        <end position="212"/>
    </location>
</feature>
<feature type="compositionally biased region" description="Basic and acidic residues" evidence="1">
    <location>
        <begin position="272"/>
        <end position="282"/>
    </location>
</feature>
<evidence type="ECO:0000256" key="1">
    <source>
        <dbReference type="SAM" id="MobiDB-lite"/>
    </source>
</evidence>
<gene>
    <name evidence="3" type="ORF">ACH47G_16525</name>
</gene>
<feature type="compositionally biased region" description="Low complexity" evidence="1">
    <location>
        <begin position="285"/>
        <end position="296"/>
    </location>
</feature>
<evidence type="ECO:0000256" key="2">
    <source>
        <dbReference type="SAM" id="Phobius"/>
    </source>
</evidence>
<keyword evidence="2" id="KW-1133">Transmembrane helix</keyword>